<dbReference type="SUPFAM" id="SSF53167">
    <property type="entry name" value="Purine and uridine phosphorylases"/>
    <property type="match status" value="1"/>
</dbReference>
<dbReference type="InterPro" id="IPR000845">
    <property type="entry name" value="Nucleoside_phosphorylase_d"/>
</dbReference>
<dbReference type="STRING" id="478801.Ksed_10970"/>
<dbReference type="GO" id="GO:0006152">
    <property type="term" value="P:purine nucleoside catabolic process"/>
    <property type="evidence" value="ECO:0007669"/>
    <property type="project" value="TreeGrafter"/>
</dbReference>
<evidence type="ECO:0000313" key="5">
    <source>
        <dbReference type="EMBL" id="ACV06137.1"/>
    </source>
</evidence>
<dbReference type="GO" id="GO:0005829">
    <property type="term" value="C:cytosol"/>
    <property type="evidence" value="ECO:0007669"/>
    <property type="project" value="TreeGrafter"/>
</dbReference>
<dbReference type="Pfam" id="PF01048">
    <property type="entry name" value="PNP_UDP_1"/>
    <property type="match status" value="1"/>
</dbReference>
<keyword evidence="3" id="KW-0808">Transferase</keyword>
<keyword evidence="2" id="KW-0328">Glycosyltransferase</keyword>
<gene>
    <name evidence="5" type="ordered locus">Ksed_10970</name>
</gene>
<evidence type="ECO:0000256" key="3">
    <source>
        <dbReference type="ARBA" id="ARBA00022679"/>
    </source>
</evidence>
<dbReference type="HOGENOM" id="CLU_068457_2_0_11"/>
<dbReference type="Gene3D" id="3.40.50.1580">
    <property type="entry name" value="Nucleoside phosphorylase domain"/>
    <property type="match status" value="1"/>
</dbReference>
<evidence type="ECO:0000259" key="4">
    <source>
        <dbReference type="Pfam" id="PF01048"/>
    </source>
</evidence>
<dbReference type="AlphaFoldDB" id="C7NGM9"/>
<dbReference type="GO" id="GO:0004731">
    <property type="term" value="F:purine-nucleoside phosphorylase activity"/>
    <property type="evidence" value="ECO:0007669"/>
    <property type="project" value="InterPro"/>
</dbReference>
<dbReference type="InterPro" id="IPR004402">
    <property type="entry name" value="DeoD-type"/>
</dbReference>
<comment type="similarity">
    <text evidence="1">Belongs to the PNP/UDP phosphorylase family.</text>
</comment>
<reference evidence="5 6" key="1">
    <citation type="journal article" date="2009" name="Stand. Genomic Sci.">
        <title>Complete genome sequence of Kytococcus sedentarius type strain (541).</title>
        <authorList>
            <person name="Sims D."/>
            <person name="Brettin T."/>
            <person name="Detter J.C."/>
            <person name="Han C."/>
            <person name="Lapidus A."/>
            <person name="Copeland A."/>
            <person name="Glavina Del Rio T."/>
            <person name="Nolan M."/>
            <person name="Chen F."/>
            <person name="Lucas S."/>
            <person name="Tice H."/>
            <person name="Cheng J.F."/>
            <person name="Bruce D."/>
            <person name="Goodwin L."/>
            <person name="Pitluck S."/>
            <person name="Ovchinnikova G."/>
            <person name="Pati A."/>
            <person name="Ivanova N."/>
            <person name="Mavrommatis K."/>
            <person name="Chen A."/>
            <person name="Palaniappan K."/>
            <person name="D'haeseleer P."/>
            <person name="Chain P."/>
            <person name="Bristow J."/>
            <person name="Eisen J.A."/>
            <person name="Markowitz V."/>
            <person name="Hugenholtz P."/>
            <person name="Schneider S."/>
            <person name="Goker M."/>
            <person name="Pukall R."/>
            <person name="Kyrpides N.C."/>
            <person name="Klenk H.P."/>
        </authorList>
    </citation>
    <scope>NUCLEOTIDE SEQUENCE [LARGE SCALE GENOMIC DNA]</scope>
    <source>
        <strain evidence="6">ATCC 14392 / DSM 20547 / JCM 11482 / CCUG 33030 / NBRC 15357 / NCTC 11040 / CCM 314 / 541</strain>
    </source>
</reference>
<dbReference type="NCBIfam" id="NF004489">
    <property type="entry name" value="PRK05819.1"/>
    <property type="match status" value="1"/>
</dbReference>
<dbReference type="InterPro" id="IPR035994">
    <property type="entry name" value="Nucleoside_phosphorylase_sf"/>
</dbReference>
<evidence type="ECO:0000256" key="2">
    <source>
        <dbReference type="ARBA" id="ARBA00022676"/>
    </source>
</evidence>
<proteinExistence type="inferred from homology"/>
<dbReference type="RefSeq" id="WP_015779082.1">
    <property type="nucleotide sequence ID" value="NC_013169.1"/>
</dbReference>
<feature type="domain" description="Nucleoside phosphorylase" evidence="4">
    <location>
        <begin position="16"/>
        <end position="235"/>
    </location>
</feature>
<dbReference type="eggNOG" id="COG0813">
    <property type="taxonomic scope" value="Bacteria"/>
</dbReference>
<evidence type="ECO:0000313" key="6">
    <source>
        <dbReference type="Proteomes" id="UP000006666"/>
    </source>
</evidence>
<dbReference type="CDD" id="cd09006">
    <property type="entry name" value="PNP_EcPNPI-like"/>
    <property type="match status" value="1"/>
</dbReference>
<dbReference type="PANTHER" id="PTHR43691:SF2">
    <property type="entry name" value="PURINE NUCLEOSIDE PHOSPHORYLASE DEOD-TYPE"/>
    <property type="match status" value="1"/>
</dbReference>
<evidence type="ECO:0000256" key="1">
    <source>
        <dbReference type="ARBA" id="ARBA00010456"/>
    </source>
</evidence>
<sequence length="241" mass="25137">MPTPHIAAGPDDFAPAVLMPGDPKRAERIAQLLMPDARLVTDVRGMLGFSGTVEVDGTSHPLSVMGSGMGQPSASIYATELFREYGVQRIIRVGTCGGIAEGVQVGDVIIGTGAHTDSMMNQHRVPGINFSATASFELAAAAWAARDQVTEGSVLTGPIVSKDHFYWTVPGMIEGLRAHGTLGVEMEAAALYGVANEFGRQALAVLTVSDHLIDGSKDMSAQDRETRFAGALALAVAAATS</sequence>
<dbReference type="PROSITE" id="PS01232">
    <property type="entry name" value="PNP_UDP_1"/>
    <property type="match status" value="1"/>
</dbReference>
<name>C7NGM9_KYTSD</name>
<dbReference type="KEGG" id="kse:Ksed_10970"/>
<protein>
    <submittedName>
        <fullName evidence="5">Purine-nucleoside phosphorylase</fullName>
    </submittedName>
</protein>
<dbReference type="InterPro" id="IPR018016">
    <property type="entry name" value="Nucleoside_phosphorylase_CS"/>
</dbReference>
<dbReference type="PANTHER" id="PTHR43691">
    <property type="entry name" value="URIDINE PHOSPHORYLASE"/>
    <property type="match status" value="1"/>
</dbReference>
<dbReference type="EMBL" id="CP001686">
    <property type="protein sequence ID" value="ACV06137.1"/>
    <property type="molecule type" value="Genomic_DNA"/>
</dbReference>
<accession>C7NGM9</accession>
<organism evidence="5 6">
    <name type="scientific">Kytococcus sedentarius (strain ATCC 14392 / DSM 20547 / JCM 11482 / CCUG 33030 / NBRC 15357 / NCTC 11040 / CCM 314 / 541)</name>
    <name type="common">Micrococcus sedentarius</name>
    <dbReference type="NCBI Taxonomy" id="478801"/>
    <lineage>
        <taxon>Bacteria</taxon>
        <taxon>Bacillati</taxon>
        <taxon>Actinomycetota</taxon>
        <taxon>Actinomycetes</taxon>
        <taxon>Micrococcales</taxon>
        <taxon>Kytococcaceae</taxon>
        <taxon>Kytococcus</taxon>
    </lineage>
</organism>
<keyword evidence="6" id="KW-1185">Reference proteome</keyword>
<dbReference type="Proteomes" id="UP000006666">
    <property type="component" value="Chromosome"/>
</dbReference>